<dbReference type="Gene3D" id="2.130.10.30">
    <property type="entry name" value="Regulator of chromosome condensation 1/beta-lactamase-inhibitor protein II"/>
    <property type="match status" value="1"/>
</dbReference>
<organism evidence="1">
    <name type="scientific">marine metagenome</name>
    <dbReference type="NCBI Taxonomy" id="408172"/>
    <lineage>
        <taxon>unclassified sequences</taxon>
        <taxon>metagenomes</taxon>
        <taxon>ecological metagenomes</taxon>
    </lineage>
</organism>
<sequence length="77" mass="8342">MTRKAPERSVNAAFIHSTEILRMVASALRHNLWLLMALGANCVGGSDYMVAGGDAHTCAIDDFRVVCWGANEFGQTD</sequence>
<name>A0A381W631_9ZZZZ</name>
<gene>
    <name evidence="1" type="ORF">METZ01_LOCUS100870</name>
</gene>
<dbReference type="EMBL" id="UINC01010827">
    <property type="protein sequence ID" value="SVA48016.1"/>
    <property type="molecule type" value="Genomic_DNA"/>
</dbReference>
<dbReference type="SUPFAM" id="SSF50985">
    <property type="entry name" value="RCC1/BLIP-II"/>
    <property type="match status" value="1"/>
</dbReference>
<dbReference type="InterPro" id="IPR009091">
    <property type="entry name" value="RCC1/BLIP-II"/>
</dbReference>
<proteinExistence type="predicted"/>
<accession>A0A381W631</accession>
<protein>
    <submittedName>
        <fullName evidence="1">Uncharacterized protein</fullName>
    </submittedName>
</protein>
<evidence type="ECO:0000313" key="1">
    <source>
        <dbReference type="EMBL" id="SVA48016.1"/>
    </source>
</evidence>
<feature type="non-terminal residue" evidence="1">
    <location>
        <position position="77"/>
    </location>
</feature>
<dbReference type="AlphaFoldDB" id="A0A381W631"/>
<reference evidence="1" key="1">
    <citation type="submission" date="2018-05" db="EMBL/GenBank/DDBJ databases">
        <authorList>
            <person name="Lanie J.A."/>
            <person name="Ng W.-L."/>
            <person name="Kazmierczak K.M."/>
            <person name="Andrzejewski T.M."/>
            <person name="Davidsen T.M."/>
            <person name="Wayne K.J."/>
            <person name="Tettelin H."/>
            <person name="Glass J.I."/>
            <person name="Rusch D."/>
            <person name="Podicherti R."/>
            <person name="Tsui H.-C.T."/>
            <person name="Winkler M.E."/>
        </authorList>
    </citation>
    <scope>NUCLEOTIDE SEQUENCE</scope>
</reference>